<dbReference type="AlphaFoldDB" id="A0AAW0R888"/>
<organism evidence="2 3">
    <name type="scientific">Apiospora kogelbergensis</name>
    <dbReference type="NCBI Taxonomy" id="1337665"/>
    <lineage>
        <taxon>Eukaryota</taxon>
        <taxon>Fungi</taxon>
        <taxon>Dikarya</taxon>
        <taxon>Ascomycota</taxon>
        <taxon>Pezizomycotina</taxon>
        <taxon>Sordariomycetes</taxon>
        <taxon>Xylariomycetidae</taxon>
        <taxon>Amphisphaeriales</taxon>
        <taxon>Apiosporaceae</taxon>
        <taxon>Apiospora</taxon>
    </lineage>
</organism>
<name>A0AAW0R888_9PEZI</name>
<evidence type="ECO:0000313" key="2">
    <source>
        <dbReference type="EMBL" id="KAK8129988.1"/>
    </source>
</evidence>
<reference evidence="2 3" key="1">
    <citation type="submission" date="2023-01" db="EMBL/GenBank/DDBJ databases">
        <title>Analysis of 21 Apiospora genomes using comparative genomics revels a genus with tremendous synthesis potential of carbohydrate active enzymes and secondary metabolites.</title>
        <authorList>
            <person name="Sorensen T."/>
        </authorList>
    </citation>
    <scope>NUCLEOTIDE SEQUENCE [LARGE SCALE GENOMIC DNA]</scope>
    <source>
        <strain evidence="2 3">CBS 117206</strain>
    </source>
</reference>
<protein>
    <submittedName>
        <fullName evidence="2">Uncharacterized protein</fullName>
    </submittedName>
</protein>
<evidence type="ECO:0000256" key="1">
    <source>
        <dbReference type="SAM" id="MobiDB-lite"/>
    </source>
</evidence>
<evidence type="ECO:0000313" key="3">
    <source>
        <dbReference type="Proteomes" id="UP001392437"/>
    </source>
</evidence>
<feature type="compositionally biased region" description="Polar residues" evidence="1">
    <location>
        <begin position="1"/>
        <end position="10"/>
    </location>
</feature>
<comment type="caution">
    <text evidence="2">The sequence shown here is derived from an EMBL/GenBank/DDBJ whole genome shotgun (WGS) entry which is preliminary data.</text>
</comment>
<dbReference type="PANTHER" id="PTHR36847">
    <property type="entry name" value="AMIDOLIGASE ENZYME"/>
    <property type="match status" value="1"/>
</dbReference>
<dbReference type="EMBL" id="JAQQWP010000002">
    <property type="protein sequence ID" value="KAK8129988.1"/>
    <property type="molecule type" value="Genomic_DNA"/>
</dbReference>
<feature type="compositionally biased region" description="Low complexity" evidence="1">
    <location>
        <begin position="215"/>
        <end position="225"/>
    </location>
</feature>
<sequence>MTAFPSNATSGGNGGNADGQEAQVSFSVQINYVLAAFRDDIPDNWTRNRYPPPLMYLTAKVSEADVGRFAGSYIESLILQTATAYNNSSTNINAGQQQGPVTNQVTNNTPAGADWGVDINDLVSLPEWLRRSIPAGNRWLGVRITTPVLPLSDPGSPRYLAHLLGSIADALALQAPDPCSITVSVGASPRGFSLARLQKLAAGFLVTGSLLSTLPSRSPPGLSSGETGKGGKERDTAHANDSKQLFEEPRVIFRGTLPREAPSTQQLHTTVEQLFAATSAEEVVRLMASSLPQPLTSIFHQQPQQDQQLLKVMTIDFWQLPATTDADSVAIWCDLVSRLVGSFLTQSSLEWSNFIYFCERAQRGPESFDVFDLLQMSGLGSIAESIQRRMLEKSNLVPWANPTPRES</sequence>
<dbReference type="Proteomes" id="UP001392437">
    <property type="component" value="Unassembled WGS sequence"/>
</dbReference>
<accession>A0AAW0R888</accession>
<feature type="region of interest" description="Disordered" evidence="1">
    <location>
        <begin position="1"/>
        <end position="20"/>
    </location>
</feature>
<dbReference type="PANTHER" id="PTHR36847:SF1">
    <property type="entry name" value="AMIDOLIGASE ENZYME"/>
    <property type="match status" value="1"/>
</dbReference>
<feature type="region of interest" description="Disordered" evidence="1">
    <location>
        <begin position="215"/>
        <end position="241"/>
    </location>
</feature>
<feature type="compositionally biased region" description="Basic and acidic residues" evidence="1">
    <location>
        <begin position="229"/>
        <end position="241"/>
    </location>
</feature>
<gene>
    <name evidence="2" type="ORF">PG999_002368</name>
</gene>
<proteinExistence type="predicted"/>
<keyword evidence="3" id="KW-1185">Reference proteome</keyword>